<feature type="domain" description="Hydroxymethylglutaryl-coenzyme A synthase C-terminal" evidence="1">
    <location>
        <begin position="6"/>
        <end position="68"/>
    </location>
</feature>
<accession>A0A397IIX7</accession>
<reference evidence="2 3" key="1">
    <citation type="submission" date="2018-08" db="EMBL/GenBank/DDBJ databases">
        <title>Genome and evolution of the arbuscular mycorrhizal fungus Diversispora epigaea (formerly Glomus versiforme) and its bacterial endosymbionts.</title>
        <authorList>
            <person name="Sun X."/>
            <person name="Fei Z."/>
            <person name="Harrison M."/>
        </authorList>
    </citation>
    <scope>NUCLEOTIDE SEQUENCE [LARGE SCALE GENOMIC DNA]</scope>
    <source>
        <strain evidence="2 3">IT104</strain>
    </source>
</reference>
<name>A0A397IIX7_9GLOM</name>
<dbReference type="GO" id="GO:0010142">
    <property type="term" value="P:farnesyl diphosphate biosynthetic process, mevalonate pathway"/>
    <property type="evidence" value="ECO:0007669"/>
    <property type="project" value="InterPro"/>
</dbReference>
<evidence type="ECO:0000313" key="2">
    <source>
        <dbReference type="EMBL" id="RHZ74188.1"/>
    </source>
</evidence>
<dbReference type="GO" id="GO:0004421">
    <property type="term" value="F:hydroxymethylglutaryl-CoA synthase activity"/>
    <property type="evidence" value="ECO:0007669"/>
    <property type="project" value="InterPro"/>
</dbReference>
<protein>
    <recommendedName>
        <fullName evidence="1">Hydroxymethylglutaryl-coenzyme A synthase C-terminal domain-containing protein</fullName>
    </recommendedName>
</protein>
<comment type="caution">
    <text evidence="2">The sequence shown here is derived from an EMBL/GenBank/DDBJ whole genome shotgun (WGS) entry which is preliminary data.</text>
</comment>
<proteinExistence type="predicted"/>
<dbReference type="InterPro" id="IPR016039">
    <property type="entry name" value="Thiolase-like"/>
</dbReference>
<dbReference type="Pfam" id="PF08540">
    <property type="entry name" value="HMG_CoA_synt_C"/>
    <property type="match status" value="1"/>
</dbReference>
<sequence length="71" mass="8503">MTKLQKRQQQQRRGENSAVYKKVMHLREKSHGKKDFKVVADGSSLEDTFIKGTYYLDTIDSKWRCTYKRFI</sequence>
<dbReference type="Proteomes" id="UP000266861">
    <property type="component" value="Unassembled WGS sequence"/>
</dbReference>
<evidence type="ECO:0000313" key="3">
    <source>
        <dbReference type="Proteomes" id="UP000266861"/>
    </source>
</evidence>
<dbReference type="EMBL" id="PQFF01000210">
    <property type="protein sequence ID" value="RHZ74188.1"/>
    <property type="molecule type" value="Genomic_DNA"/>
</dbReference>
<dbReference type="Gene3D" id="3.40.47.10">
    <property type="match status" value="1"/>
</dbReference>
<gene>
    <name evidence="2" type="ORF">Glove_227g56</name>
</gene>
<keyword evidence="3" id="KW-1185">Reference proteome</keyword>
<dbReference type="AlphaFoldDB" id="A0A397IIX7"/>
<dbReference type="STRING" id="1348612.A0A397IIX7"/>
<dbReference type="InterPro" id="IPR013746">
    <property type="entry name" value="HMG_CoA_synt_C_dom"/>
</dbReference>
<dbReference type="OrthoDB" id="1269963at2759"/>
<evidence type="ECO:0000259" key="1">
    <source>
        <dbReference type="Pfam" id="PF08540"/>
    </source>
</evidence>
<dbReference type="GO" id="GO:0006084">
    <property type="term" value="P:acetyl-CoA metabolic process"/>
    <property type="evidence" value="ECO:0007669"/>
    <property type="project" value="InterPro"/>
</dbReference>
<organism evidence="2 3">
    <name type="scientific">Diversispora epigaea</name>
    <dbReference type="NCBI Taxonomy" id="1348612"/>
    <lineage>
        <taxon>Eukaryota</taxon>
        <taxon>Fungi</taxon>
        <taxon>Fungi incertae sedis</taxon>
        <taxon>Mucoromycota</taxon>
        <taxon>Glomeromycotina</taxon>
        <taxon>Glomeromycetes</taxon>
        <taxon>Diversisporales</taxon>
        <taxon>Diversisporaceae</taxon>
        <taxon>Diversispora</taxon>
    </lineage>
</organism>